<dbReference type="AlphaFoldDB" id="A0A7W7T128"/>
<feature type="transmembrane region" description="Helical" evidence="1">
    <location>
        <begin position="31"/>
        <end position="50"/>
    </location>
</feature>
<proteinExistence type="predicted"/>
<organism evidence="2 3">
    <name type="scientific">Saccharothrix violaceirubra</name>
    <dbReference type="NCBI Taxonomy" id="413306"/>
    <lineage>
        <taxon>Bacteria</taxon>
        <taxon>Bacillati</taxon>
        <taxon>Actinomycetota</taxon>
        <taxon>Actinomycetes</taxon>
        <taxon>Pseudonocardiales</taxon>
        <taxon>Pseudonocardiaceae</taxon>
        <taxon>Saccharothrix</taxon>
    </lineage>
</organism>
<keyword evidence="1" id="KW-1133">Transmembrane helix</keyword>
<evidence type="ECO:0000313" key="3">
    <source>
        <dbReference type="Proteomes" id="UP000542674"/>
    </source>
</evidence>
<name>A0A7W7T128_9PSEU</name>
<dbReference type="RefSeq" id="WP_184667269.1">
    <property type="nucleotide sequence ID" value="NZ_BAABAI010000027.1"/>
</dbReference>
<keyword evidence="1" id="KW-0812">Transmembrane</keyword>
<comment type="caution">
    <text evidence="2">The sequence shown here is derived from an EMBL/GenBank/DDBJ whole genome shotgun (WGS) entry which is preliminary data.</text>
</comment>
<keyword evidence="3" id="KW-1185">Reference proteome</keyword>
<evidence type="ECO:0000313" key="2">
    <source>
        <dbReference type="EMBL" id="MBB4964331.1"/>
    </source>
</evidence>
<dbReference type="Proteomes" id="UP000542674">
    <property type="component" value="Unassembled WGS sequence"/>
</dbReference>
<dbReference type="EMBL" id="JACHJS010000001">
    <property type="protein sequence ID" value="MBB4964331.1"/>
    <property type="molecule type" value="Genomic_DNA"/>
</dbReference>
<protein>
    <submittedName>
        <fullName evidence="2">Uncharacterized protein</fullName>
    </submittedName>
</protein>
<sequence>MLAIVAAVLFGLALLLDLAGASLGVVTGGLLVTAGLLCVALHLAGVGAGARTLSFRRRR</sequence>
<accession>A0A7W7T128</accession>
<gene>
    <name evidence="2" type="ORF">F4559_001690</name>
</gene>
<reference evidence="2 3" key="1">
    <citation type="submission" date="2020-08" db="EMBL/GenBank/DDBJ databases">
        <title>Sequencing the genomes of 1000 actinobacteria strains.</title>
        <authorList>
            <person name="Klenk H.-P."/>
        </authorList>
    </citation>
    <scope>NUCLEOTIDE SEQUENCE [LARGE SCALE GENOMIC DNA]</scope>
    <source>
        <strain evidence="2 3">DSM 45084</strain>
    </source>
</reference>
<keyword evidence="1" id="KW-0472">Membrane</keyword>
<evidence type="ECO:0000256" key="1">
    <source>
        <dbReference type="SAM" id="Phobius"/>
    </source>
</evidence>